<comment type="function">
    <text evidence="9">CRISPR (clustered regularly interspaced short palindromic repeat), is an adaptive immune system that provides protection against mobile genetic elements (viruses, transposable elements and conjugative plasmids). CRISPR clusters contain sequences complementary to antecedent mobile elements and target invading nucleic acids. CRISPR clusters are transcribed and processed into CRISPR RNA (crRNA). Functions as a ssRNA-specific endoribonuclease. Involved in the integration of spacer DNA into the CRISPR cassette.</text>
</comment>
<keyword evidence="8 9" id="KW-0051">Antiviral defense</keyword>
<evidence type="ECO:0000256" key="7">
    <source>
        <dbReference type="ARBA" id="ARBA00022842"/>
    </source>
</evidence>
<evidence type="ECO:0000256" key="3">
    <source>
        <dbReference type="ARBA" id="ARBA00022722"/>
    </source>
</evidence>
<dbReference type="Proteomes" id="UP000671862">
    <property type="component" value="Chromosome"/>
</dbReference>
<dbReference type="CDD" id="cd09725">
    <property type="entry name" value="Cas2_I_II_III"/>
    <property type="match status" value="1"/>
</dbReference>
<sequence>MIDIKYVLVVYDINEKRVNKIHKILKKYIIWQQNSTFEGYITQSNIKKMIGEIKRKINPEEDNIVIYFFNSKNVIKKEVDGTEKWNVSSNIL</sequence>
<dbReference type="Pfam" id="PF09827">
    <property type="entry name" value="CRISPR_Cas2"/>
    <property type="match status" value="1"/>
</dbReference>
<dbReference type="PANTHER" id="PTHR34405">
    <property type="entry name" value="CRISPR-ASSOCIATED ENDORIBONUCLEASE CAS2"/>
    <property type="match status" value="1"/>
</dbReference>
<name>A0ABX7S9Z2_9BACT</name>
<keyword evidence="11" id="KW-1185">Reference proteome</keyword>
<evidence type="ECO:0000256" key="8">
    <source>
        <dbReference type="ARBA" id="ARBA00023118"/>
    </source>
</evidence>
<dbReference type="HAMAP" id="MF_01471">
    <property type="entry name" value="Cas2"/>
    <property type="match status" value="1"/>
</dbReference>
<keyword evidence="7 9" id="KW-0460">Magnesium</keyword>
<dbReference type="NCBIfam" id="TIGR01573">
    <property type="entry name" value="cas2"/>
    <property type="match status" value="1"/>
</dbReference>
<accession>A0ABX7S9Z2</accession>
<organism evidence="10 11">
    <name type="scientific">Thermosipho ferrireducens</name>
    <dbReference type="NCBI Taxonomy" id="2571116"/>
    <lineage>
        <taxon>Bacteria</taxon>
        <taxon>Thermotogati</taxon>
        <taxon>Thermotogota</taxon>
        <taxon>Thermotogae</taxon>
        <taxon>Thermotogales</taxon>
        <taxon>Fervidobacteriaceae</taxon>
        <taxon>Thermosipho</taxon>
    </lineage>
</organism>
<keyword evidence="3 9" id="KW-0540">Nuclease</keyword>
<feature type="binding site" evidence="9">
    <location>
        <position position="12"/>
    </location>
    <ligand>
        <name>Mg(2+)</name>
        <dbReference type="ChEBI" id="CHEBI:18420"/>
        <note>catalytic</note>
    </ligand>
</feature>
<protein>
    <recommendedName>
        <fullName evidence="9">CRISPR-associated endoribonuclease Cas2</fullName>
        <ecNumber evidence="9">3.1.-.-</ecNumber>
    </recommendedName>
</protein>
<evidence type="ECO:0000256" key="4">
    <source>
        <dbReference type="ARBA" id="ARBA00022723"/>
    </source>
</evidence>
<evidence type="ECO:0000256" key="1">
    <source>
        <dbReference type="ARBA" id="ARBA00001946"/>
    </source>
</evidence>
<evidence type="ECO:0000256" key="9">
    <source>
        <dbReference type="HAMAP-Rule" id="MF_01471"/>
    </source>
</evidence>
<dbReference type="InterPro" id="IPR021127">
    <property type="entry name" value="CRISPR_associated_Cas2"/>
</dbReference>
<dbReference type="GO" id="GO:0004519">
    <property type="term" value="F:endonuclease activity"/>
    <property type="evidence" value="ECO:0007669"/>
    <property type="project" value="UniProtKB-KW"/>
</dbReference>
<gene>
    <name evidence="9 10" type="primary">cas2</name>
    <name evidence="10" type="ORF">JYK00_04635</name>
</gene>
<dbReference type="EC" id="3.1.-.-" evidence="9"/>
<comment type="similarity">
    <text evidence="2 9">Belongs to the CRISPR-associated endoribonuclease Cas2 protein family.</text>
</comment>
<keyword evidence="5 9" id="KW-0255">Endonuclease</keyword>
<evidence type="ECO:0000256" key="5">
    <source>
        <dbReference type="ARBA" id="ARBA00022759"/>
    </source>
</evidence>
<evidence type="ECO:0000256" key="2">
    <source>
        <dbReference type="ARBA" id="ARBA00009959"/>
    </source>
</evidence>
<dbReference type="RefSeq" id="WP_207567515.1">
    <property type="nucleotide sequence ID" value="NZ_CP071446.1"/>
</dbReference>
<keyword evidence="6 9" id="KW-0378">Hydrolase</keyword>
<evidence type="ECO:0000256" key="6">
    <source>
        <dbReference type="ARBA" id="ARBA00022801"/>
    </source>
</evidence>
<dbReference type="EMBL" id="CP071446">
    <property type="protein sequence ID" value="QTA38798.1"/>
    <property type="molecule type" value="Genomic_DNA"/>
</dbReference>
<dbReference type="InterPro" id="IPR019199">
    <property type="entry name" value="Virulence_VapD/CRISPR_Cas2"/>
</dbReference>
<reference evidence="10 11" key="1">
    <citation type="submission" date="2021-03" db="EMBL/GenBank/DDBJ databases">
        <title>Thermosipho ferrireducens sp.nov., an anaerobic thermophilic iron-reducing bacterium isolated from a deep-sea hydrothermal sulfide deposits.</title>
        <authorList>
            <person name="Zeng X."/>
            <person name="Chen Y."/>
            <person name="Shao Z."/>
        </authorList>
    </citation>
    <scope>NUCLEOTIDE SEQUENCE [LARGE SCALE GENOMIC DNA]</scope>
    <source>
        <strain evidence="10 11">JL129W03</strain>
    </source>
</reference>
<dbReference type="SUPFAM" id="SSF143430">
    <property type="entry name" value="TTP0101/SSO1404-like"/>
    <property type="match status" value="1"/>
</dbReference>
<evidence type="ECO:0000313" key="11">
    <source>
        <dbReference type="Proteomes" id="UP000671862"/>
    </source>
</evidence>
<proteinExistence type="inferred from homology"/>
<dbReference type="Gene3D" id="3.30.70.240">
    <property type="match status" value="1"/>
</dbReference>
<keyword evidence="4 9" id="KW-0479">Metal-binding</keyword>
<comment type="subunit">
    <text evidence="9">Homodimer, forms a heterotetramer with a Cas1 homodimer.</text>
</comment>
<evidence type="ECO:0000313" key="10">
    <source>
        <dbReference type="EMBL" id="QTA38798.1"/>
    </source>
</evidence>
<comment type="cofactor">
    <cofactor evidence="1 9">
        <name>Mg(2+)</name>
        <dbReference type="ChEBI" id="CHEBI:18420"/>
    </cofactor>
</comment>